<dbReference type="AlphaFoldDB" id="A0A5N6K774"/>
<dbReference type="Proteomes" id="UP000326757">
    <property type="component" value="Unassembled WGS sequence"/>
</dbReference>
<evidence type="ECO:0000256" key="1">
    <source>
        <dbReference type="SAM" id="MobiDB-lite"/>
    </source>
</evidence>
<comment type="caution">
    <text evidence="2">The sequence shown here is derived from an EMBL/GenBank/DDBJ whole genome shotgun (WGS) entry which is preliminary data.</text>
</comment>
<sequence>MSSHSTPIFRPRQEGNSHPSGVETEADHEEYRSFKYIEHLFHPTRYQYTKHDIQVIQNAEPKNGWRAIQATRLEKIVEEIANLYREKLAENGEHEDQGEIPWGLLGNENYTNSNRISKTSLDLTVEFVNLGFSLYKDIASQGQKEFIEQLNKI</sequence>
<organism evidence="2 3">
    <name type="scientific">Monilinia laxa</name>
    <name type="common">Brown rot fungus</name>
    <name type="synonym">Sclerotinia laxa</name>
    <dbReference type="NCBI Taxonomy" id="61186"/>
    <lineage>
        <taxon>Eukaryota</taxon>
        <taxon>Fungi</taxon>
        <taxon>Dikarya</taxon>
        <taxon>Ascomycota</taxon>
        <taxon>Pezizomycotina</taxon>
        <taxon>Leotiomycetes</taxon>
        <taxon>Helotiales</taxon>
        <taxon>Sclerotiniaceae</taxon>
        <taxon>Monilinia</taxon>
    </lineage>
</organism>
<dbReference type="EMBL" id="VIGI01000006">
    <property type="protein sequence ID" value="KAB8298573.1"/>
    <property type="molecule type" value="Genomic_DNA"/>
</dbReference>
<name>A0A5N6K774_MONLA</name>
<feature type="region of interest" description="Disordered" evidence="1">
    <location>
        <begin position="1"/>
        <end position="27"/>
    </location>
</feature>
<proteinExistence type="predicted"/>
<accession>A0A5N6K774</accession>
<reference evidence="2 3" key="1">
    <citation type="submission" date="2019-06" db="EMBL/GenBank/DDBJ databases">
        <title>Genome Sequence of the Brown Rot Fungal Pathogen Monilinia laxa.</title>
        <authorList>
            <person name="De Miccolis Angelini R.M."/>
            <person name="Landi L."/>
            <person name="Abate D."/>
            <person name="Pollastro S."/>
            <person name="Romanazzi G."/>
            <person name="Faretra F."/>
        </authorList>
    </citation>
    <scope>NUCLEOTIDE SEQUENCE [LARGE SCALE GENOMIC DNA]</scope>
    <source>
        <strain evidence="2 3">Mlax316</strain>
    </source>
</reference>
<evidence type="ECO:0000313" key="2">
    <source>
        <dbReference type="EMBL" id="KAB8298573.1"/>
    </source>
</evidence>
<gene>
    <name evidence="2" type="ORF">EYC80_000752</name>
</gene>
<protein>
    <submittedName>
        <fullName evidence="2">Uncharacterized protein</fullName>
    </submittedName>
</protein>
<keyword evidence="3" id="KW-1185">Reference proteome</keyword>
<evidence type="ECO:0000313" key="3">
    <source>
        <dbReference type="Proteomes" id="UP000326757"/>
    </source>
</evidence>